<comment type="caution">
    <text evidence="1">The sequence shown here is derived from an EMBL/GenBank/DDBJ whole genome shotgun (WGS) entry which is preliminary data.</text>
</comment>
<accession>A0AAV1TL16</accession>
<dbReference type="EMBL" id="CAKLBY020000058">
    <property type="protein sequence ID" value="CAK7921598.1"/>
    <property type="molecule type" value="Genomic_DNA"/>
</dbReference>
<protein>
    <submittedName>
        <fullName evidence="1">Uncharacterized protein</fullName>
    </submittedName>
</protein>
<evidence type="ECO:0000313" key="1">
    <source>
        <dbReference type="EMBL" id="CAK7921598.1"/>
    </source>
</evidence>
<dbReference type="AlphaFoldDB" id="A0AAV1TL16"/>
<proteinExistence type="predicted"/>
<organism evidence="1 2">
    <name type="scientific">Peronospora matthiolae</name>
    <dbReference type="NCBI Taxonomy" id="2874970"/>
    <lineage>
        <taxon>Eukaryota</taxon>
        <taxon>Sar</taxon>
        <taxon>Stramenopiles</taxon>
        <taxon>Oomycota</taxon>
        <taxon>Peronosporomycetes</taxon>
        <taxon>Peronosporales</taxon>
        <taxon>Peronosporaceae</taxon>
        <taxon>Peronospora</taxon>
    </lineage>
</organism>
<gene>
    <name evidence="1" type="ORF">PM001_LOCUS7222</name>
</gene>
<dbReference type="Proteomes" id="UP001162060">
    <property type="component" value="Unassembled WGS sequence"/>
</dbReference>
<evidence type="ECO:0000313" key="2">
    <source>
        <dbReference type="Proteomes" id="UP001162060"/>
    </source>
</evidence>
<name>A0AAV1TL16_9STRA</name>
<sequence length="72" mass="7919">MILEDVSVGIKVLETSHVSCRQVHWFSYIAHNCIPLKVAILLYLFKHVLSIRSYALSCDAPGSPGFSSTLVG</sequence>
<reference evidence="1" key="1">
    <citation type="submission" date="2024-01" db="EMBL/GenBank/DDBJ databases">
        <authorList>
            <person name="Webb A."/>
        </authorList>
    </citation>
    <scope>NUCLEOTIDE SEQUENCE</scope>
    <source>
        <strain evidence="1">Pm1</strain>
    </source>
</reference>